<dbReference type="PANTHER" id="PTHR30618">
    <property type="entry name" value="NCS1 FAMILY PURINE/PYRIMIDINE TRANSPORTER"/>
    <property type="match status" value="1"/>
</dbReference>
<protein>
    <submittedName>
        <fullName evidence="7">Uncharacterized protein</fullName>
    </submittedName>
</protein>
<accession>A0A2B7XC54</accession>
<dbReference type="EMBL" id="PDNA01000179">
    <property type="protein sequence ID" value="PGH06351.1"/>
    <property type="molecule type" value="Genomic_DNA"/>
</dbReference>
<dbReference type="Proteomes" id="UP000224634">
    <property type="component" value="Unassembled WGS sequence"/>
</dbReference>
<dbReference type="InterPro" id="IPR001248">
    <property type="entry name" value="Pur-cyt_permease"/>
</dbReference>
<feature type="transmembrane region" description="Helical" evidence="6">
    <location>
        <begin position="15"/>
        <end position="34"/>
    </location>
</feature>
<dbReference type="OrthoDB" id="2018619at2759"/>
<dbReference type="GO" id="GO:0015205">
    <property type="term" value="F:nucleobase transmembrane transporter activity"/>
    <property type="evidence" value="ECO:0007669"/>
    <property type="project" value="TreeGrafter"/>
</dbReference>
<evidence type="ECO:0000256" key="3">
    <source>
        <dbReference type="ARBA" id="ARBA00022692"/>
    </source>
</evidence>
<name>A0A2B7XC54_POLH7</name>
<comment type="similarity">
    <text evidence="2">Belongs to the purine-cytosine permease (2.A.39) family.</text>
</comment>
<dbReference type="Gene3D" id="1.10.4160.10">
    <property type="entry name" value="Hydantoin permease"/>
    <property type="match status" value="1"/>
</dbReference>
<keyword evidence="8" id="KW-1185">Reference proteome</keyword>
<dbReference type="AlphaFoldDB" id="A0A2B7XC54"/>
<evidence type="ECO:0000256" key="6">
    <source>
        <dbReference type="SAM" id="Phobius"/>
    </source>
</evidence>
<dbReference type="PANTHER" id="PTHR30618:SF15">
    <property type="entry name" value="NICOTINAMIDE RIBOSIDE TRANSPORTER 1-RELATED"/>
    <property type="match status" value="1"/>
</dbReference>
<keyword evidence="4 6" id="KW-1133">Transmembrane helix</keyword>
<evidence type="ECO:0000256" key="4">
    <source>
        <dbReference type="ARBA" id="ARBA00022989"/>
    </source>
</evidence>
<dbReference type="InterPro" id="IPR045225">
    <property type="entry name" value="Uracil/uridine/allantoin_perm"/>
</dbReference>
<keyword evidence="3 6" id="KW-0812">Transmembrane</keyword>
<feature type="transmembrane region" description="Helical" evidence="6">
    <location>
        <begin position="127"/>
        <end position="151"/>
    </location>
</feature>
<proteinExistence type="inferred from homology"/>
<evidence type="ECO:0000313" key="8">
    <source>
        <dbReference type="Proteomes" id="UP000224634"/>
    </source>
</evidence>
<dbReference type="Pfam" id="PF02133">
    <property type="entry name" value="Transp_cyt_pur"/>
    <property type="match status" value="1"/>
</dbReference>
<sequence length="177" mass="19659">MLHEAVKTVGWVWELWLVAAPVMITTIADFGIIITSTANDLLGEVIWNPVQLLAAIQERHGPSLRSRAIILNSVSTGIDMARLWPRYINVIRGGYIMTLIRLCTHAPGLVGSVNAITVPSMQGWIKLFNLTFFVGLAINFLAMLLICYIWPPPGQGESAPFVEQLSSERAIYREDIN</sequence>
<evidence type="ECO:0000313" key="7">
    <source>
        <dbReference type="EMBL" id="PGH06351.1"/>
    </source>
</evidence>
<reference evidence="7 8" key="1">
    <citation type="submission" date="2017-10" db="EMBL/GenBank/DDBJ databases">
        <title>Comparative genomics in systemic dimorphic fungi from Ajellomycetaceae.</title>
        <authorList>
            <person name="Munoz J.F."/>
            <person name="Mcewen J.G."/>
            <person name="Clay O.K."/>
            <person name="Cuomo C.A."/>
        </authorList>
    </citation>
    <scope>NUCLEOTIDE SEQUENCE [LARGE SCALE GENOMIC DNA]</scope>
    <source>
        <strain evidence="7 8">UAMH7299</strain>
    </source>
</reference>
<evidence type="ECO:0000256" key="1">
    <source>
        <dbReference type="ARBA" id="ARBA00004141"/>
    </source>
</evidence>
<evidence type="ECO:0000256" key="5">
    <source>
        <dbReference type="ARBA" id="ARBA00023136"/>
    </source>
</evidence>
<comment type="subcellular location">
    <subcellularLocation>
        <location evidence="1">Membrane</location>
        <topology evidence="1">Multi-pass membrane protein</topology>
    </subcellularLocation>
</comment>
<evidence type="ECO:0000256" key="2">
    <source>
        <dbReference type="ARBA" id="ARBA00008974"/>
    </source>
</evidence>
<organism evidence="7 8">
    <name type="scientific">Polytolypa hystricis (strain UAMH7299)</name>
    <dbReference type="NCBI Taxonomy" id="1447883"/>
    <lineage>
        <taxon>Eukaryota</taxon>
        <taxon>Fungi</taxon>
        <taxon>Dikarya</taxon>
        <taxon>Ascomycota</taxon>
        <taxon>Pezizomycotina</taxon>
        <taxon>Eurotiomycetes</taxon>
        <taxon>Eurotiomycetidae</taxon>
        <taxon>Onygenales</taxon>
        <taxon>Onygenales incertae sedis</taxon>
        <taxon>Polytolypa</taxon>
    </lineage>
</organism>
<gene>
    <name evidence="7" type="ORF">AJ80_08185</name>
</gene>
<dbReference type="GO" id="GO:0005886">
    <property type="term" value="C:plasma membrane"/>
    <property type="evidence" value="ECO:0007669"/>
    <property type="project" value="TreeGrafter"/>
</dbReference>
<keyword evidence="5 6" id="KW-0472">Membrane</keyword>
<comment type="caution">
    <text evidence="7">The sequence shown here is derived from an EMBL/GenBank/DDBJ whole genome shotgun (WGS) entry which is preliminary data.</text>
</comment>